<dbReference type="CDD" id="cd00555">
    <property type="entry name" value="Maf"/>
    <property type="match status" value="1"/>
</dbReference>
<organism evidence="10 11">
    <name type="scientific">Phyllostomus discolor</name>
    <name type="common">pale spear-nosed bat</name>
    <dbReference type="NCBI Taxonomy" id="89673"/>
    <lineage>
        <taxon>Eukaryota</taxon>
        <taxon>Metazoa</taxon>
        <taxon>Chordata</taxon>
        <taxon>Craniata</taxon>
        <taxon>Vertebrata</taxon>
        <taxon>Euteleostomi</taxon>
        <taxon>Mammalia</taxon>
        <taxon>Eutheria</taxon>
        <taxon>Laurasiatheria</taxon>
        <taxon>Chiroptera</taxon>
        <taxon>Yangochiroptera</taxon>
        <taxon>Phyllostomidae</taxon>
        <taxon>Phyllostominae</taxon>
        <taxon>Phyllostomus</taxon>
    </lineage>
</organism>
<evidence type="ECO:0000256" key="7">
    <source>
        <dbReference type="SAM" id="MobiDB-lite"/>
    </source>
</evidence>
<dbReference type="PANTHER" id="PTHR43213">
    <property type="entry name" value="BIFUNCTIONAL DTTP/UTP PYROPHOSPHATASE/METHYLTRANSFERASE PROTEIN-RELATED"/>
    <property type="match status" value="1"/>
</dbReference>
<keyword evidence="4" id="KW-0808">Transferase</keyword>
<dbReference type="FunCoup" id="A0A6J2KWC9">
    <property type="interactions" value="333"/>
</dbReference>
<dbReference type="InParanoid" id="A0A6J2KWC9"/>
<evidence type="ECO:0000256" key="6">
    <source>
        <dbReference type="ARBA" id="ARBA00022801"/>
    </source>
</evidence>
<dbReference type="HAMAP" id="MF_00528">
    <property type="entry name" value="Maf"/>
    <property type="match status" value="1"/>
</dbReference>
<evidence type="ECO:0000259" key="8">
    <source>
        <dbReference type="Pfam" id="PF00891"/>
    </source>
</evidence>
<keyword evidence="3" id="KW-0489">Methyltransferase</keyword>
<dbReference type="InterPro" id="IPR001077">
    <property type="entry name" value="COMT_C"/>
</dbReference>
<dbReference type="KEGG" id="pdic:114489873"/>
<dbReference type="PROSITE" id="PS51683">
    <property type="entry name" value="SAM_OMT_II"/>
    <property type="match status" value="1"/>
</dbReference>
<dbReference type="InterPro" id="IPR012967">
    <property type="entry name" value="COMT_dimerisation"/>
</dbReference>
<dbReference type="Pfam" id="PF08100">
    <property type="entry name" value="Dimerisation"/>
    <property type="match status" value="1"/>
</dbReference>
<dbReference type="InterPro" id="IPR003697">
    <property type="entry name" value="Maf-like"/>
</dbReference>
<dbReference type="SUPFAM" id="SSF52972">
    <property type="entry name" value="ITPase-like"/>
    <property type="match status" value="1"/>
</dbReference>
<sequence length="613" mass="67396">MVLYPVMRKLLDKRVVLASASPRRQEILSHAGLRFTVVPSKFKENLSKASFPTPYAYAMETAKQKALEVARRMHQKDLRAPDIVIGADTIVALEGLILEKPVDKTDAYSMLSRLSGKEHSVFTGVAIVQCSSQGGGLDLDVSEFYEETRVRFSQLSEELLWEYIHSGEPLDKAGGYGIQALGGMLVEAIHGDFHNVVGFPLNRFCKKLAELYHPPRPEDRPREKQDSIPAEDTFDGLGDSEGAGPGQGGARGDRRRPRAPGREHAKDADRKPSVESVPPTAVLELIDGYKVSKALFTACKMKLFDLLRDKGPLSALDVARKIGASEGGTGQLLDVCAGLGLLDKTEGGYSNTPLATLYLLSDGEYSLHSFIMTQEEVSWPFFSYLDFAVREGTVQAQRAMGTAGEDHYQESFYKNREKKLQFMRAMHGHTKVAARQVATAFDLSGFTSACDLGGCTGALAYELARQYPGLKVTVFDLPEVIEDAVCFQPHGPEAGQVSFVPGDFFQDTLPEADLYILSKILHNWPDDKVHQLLSRISRSCKPGGGLLVAEQLLDEDKCRPLPALMMSLNMTVLFQARERSLSEYRSLLQAHGFTDVRAVRTGSTSDAVLATRA</sequence>
<feature type="compositionally biased region" description="Basic and acidic residues" evidence="7">
    <location>
        <begin position="260"/>
        <end position="273"/>
    </location>
</feature>
<dbReference type="InterPro" id="IPR036390">
    <property type="entry name" value="WH_DNA-bd_sf"/>
</dbReference>
<reference evidence="11" key="1">
    <citation type="submission" date="2025-08" db="UniProtKB">
        <authorList>
            <consortium name="RefSeq"/>
        </authorList>
    </citation>
    <scope>IDENTIFICATION</scope>
    <source>
        <tissue evidence="11">Muscle</tissue>
    </source>
</reference>
<feature type="compositionally biased region" description="Gly residues" evidence="7">
    <location>
        <begin position="239"/>
        <end position="250"/>
    </location>
</feature>
<accession>A0A6J2KWC9</accession>
<evidence type="ECO:0000256" key="2">
    <source>
        <dbReference type="ARBA" id="ARBA00011738"/>
    </source>
</evidence>
<dbReference type="RefSeq" id="XP_028359516.1">
    <property type="nucleotide sequence ID" value="XM_028503715.2"/>
</dbReference>
<gene>
    <name evidence="11" type="primary">LOC114489873</name>
</gene>
<dbReference type="Proteomes" id="UP000504628">
    <property type="component" value="Chromosome Y"/>
</dbReference>
<keyword evidence="6" id="KW-0378">Hydrolase</keyword>
<dbReference type="GO" id="GO:0008171">
    <property type="term" value="F:O-methyltransferase activity"/>
    <property type="evidence" value="ECO:0007669"/>
    <property type="project" value="InterPro"/>
</dbReference>
<evidence type="ECO:0000256" key="5">
    <source>
        <dbReference type="ARBA" id="ARBA00022691"/>
    </source>
</evidence>
<dbReference type="CDD" id="cd02440">
    <property type="entry name" value="AdoMet_MTases"/>
    <property type="match status" value="1"/>
</dbReference>
<protein>
    <submittedName>
        <fullName evidence="11">Probable bifunctional dTTP/UTP pyrophosphatase/methyltransferase protein</fullName>
    </submittedName>
</protein>
<dbReference type="GO" id="GO:0046983">
    <property type="term" value="F:protein dimerization activity"/>
    <property type="evidence" value="ECO:0007669"/>
    <property type="project" value="InterPro"/>
</dbReference>
<dbReference type="FunFam" id="3.90.950.10:FF:000020">
    <property type="entry name" value="Probable bifunctional dTTP/UTP pyrophosphatase/methyltransferase protein"/>
    <property type="match status" value="1"/>
</dbReference>
<evidence type="ECO:0000256" key="1">
    <source>
        <dbReference type="ARBA" id="ARBA00001968"/>
    </source>
</evidence>
<dbReference type="SUPFAM" id="SSF46785">
    <property type="entry name" value="Winged helix' DNA-binding domain"/>
    <property type="match status" value="1"/>
</dbReference>
<comment type="subunit">
    <text evidence="2">Homodimer.</text>
</comment>
<feature type="region of interest" description="Disordered" evidence="7">
    <location>
        <begin position="213"/>
        <end position="277"/>
    </location>
</feature>
<dbReference type="Gene3D" id="1.10.10.10">
    <property type="entry name" value="Winged helix-like DNA-binding domain superfamily/Winged helix DNA-binding domain"/>
    <property type="match status" value="1"/>
</dbReference>
<keyword evidence="10" id="KW-1185">Reference proteome</keyword>
<dbReference type="Gene3D" id="3.40.50.150">
    <property type="entry name" value="Vaccinia Virus protein VP39"/>
    <property type="match status" value="1"/>
</dbReference>
<evidence type="ECO:0000313" key="11">
    <source>
        <dbReference type="RefSeq" id="XP_028359516.1"/>
    </source>
</evidence>
<dbReference type="Gene3D" id="3.90.950.10">
    <property type="match status" value="1"/>
</dbReference>
<evidence type="ECO:0000256" key="3">
    <source>
        <dbReference type="ARBA" id="ARBA00022603"/>
    </source>
</evidence>
<dbReference type="SUPFAM" id="SSF53335">
    <property type="entry name" value="S-adenosyl-L-methionine-dependent methyltransferases"/>
    <property type="match status" value="1"/>
</dbReference>
<feature type="compositionally biased region" description="Basic and acidic residues" evidence="7">
    <location>
        <begin position="213"/>
        <end position="226"/>
    </location>
</feature>
<evidence type="ECO:0000313" key="10">
    <source>
        <dbReference type="Proteomes" id="UP000504628"/>
    </source>
</evidence>
<name>A0A6J2KWC9_9CHIR</name>
<dbReference type="GO" id="GO:0047429">
    <property type="term" value="F:nucleoside triphosphate diphosphatase activity"/>
    <property type="evidence" value="ECO:0007669"/>
    <property type="project" value="InterPro"/>
</dbReference>
<evidence type="ECO:0000256" key="4">
    <source>
        <dbReference type="ARBA" id="ARBA00022679"/>
    </source>
</evidence>
<dbReference type="InterPro" id="IPR016461">
    <property type="entry name" value="COMT-like"/>
</dbReference>
<dbReference type="OrthoDB" id="10267058at2759"/>
<dbReference type="InterPro" id="IPR029063">
    <property type="entry name" value="SAM-dependent_MTases_sf"/>
</dbReference>
<keyword evidence="5" id="KW-0949">S-adenosyl-L-methionine</keyword>
<dbReference type="GeneID" id="114489873"/>
<dbReference type="GO" id="GO:0032259">
    <property type="term" value="P:methylation"/>
    <property type="evidence" value="ECO:0007669"/>
    <property type="project" value="UniProtKB-KW"/>
</dbReference>
<dbReference type="Pfam" id="PF02545">
    <property type="entry name" value="Maf"/>
    <property type="match status" value="1"/>
</dbReference>
<feature type="domain" description="O-methyltransferase C-terminal" evidence="8">
    <location>
        <begin position="382"/>
        <end position="593"/>
    </location>
</feature>
<dbReference type="InterPro" id="IPR036388">
    <property type="entry name" value="WH-like_DNA-bd_sf"/>
</dbReference>
<dbReference type="PANTHER" id="PTHR43213:SF5">
    <property type="entry name" value="BIFUNCTIONAL DTTP_UTP PYROPHOSPHATASE_METHYLTRANSFERASE PROTEIN-RELATED"/>
    <property type="match status" value="1"/>
</dbReference>
<dbReference type="FunFam" id="1.10.10.10:FF:000358">
    <property type="entry name" value="Acetylserotonin O-methyltransferase"/>
    <property type="match status" value="1"/>
</dbReference>
<feature type="domain" description="O-methyltransferase dimerisation" evidence="9">
    <location>
        <begin position="283"/>
        <end position="359"/>
    </location>
</feature>
<dbReference type="NCBIfam" id="TIGR00172">
    <property type="entry name" value="maf"/>
    <property type="match status" value="1"/>
</dbReference>
<dbReference type="FunFam" id="3.40.50.150:FF:000146">
    <property type="entry name" value="Acetylserotonin O-methyltransferase"/>
    <property type="match status" value="1"/>
</dbReference>
<proteinExistence type="inferred from homology"/>
<comment type="cofactor">
    <cofactor evidence="1">
        <name>a divalent metal cation</name>
        <dbReference type="ChEBI" id="CHEBI:60240"/>
    </cofactor>
</comment>
<dbReference type="AlphaFoldDB" id="A0A6J2KWC9"/>
<dbReference type="Pfam" id="PF00891">
    <property type="entry name" value="Methyltransf_2"/>
    <property type="match status" value="1"/>
</dbReference>
<dbReference type="InterPro" id="IPR029001">
    <property type="entry name" value="ITPase-like_fam"/>
</dbReference>
<evidence type="ECO:0000259" key="9">
    <source>
        <dbReference type="Pfam" id="PF08100"/>
    </source>
</evidence>